<dbReference type="OrthoDB" id="6583604at2759"/>
<dbReference type="Pfam" id="PF03022">
    <property type="entry name" value="MRJP"/>
    <property type="match status" value="1"/>
</dbReference>
<dbReference type="InterPro" id="IPR011042">
    <property type="entry name" value="6-blade_b-propeller_TolB-like"/>
</dbReference>
<sequence length="375" mass="41473">MGLLIIFLVSFIASISGSCTNDKNLVLDLAFKLSGNDVVFPCPTTKNIYASSGRWIPKNIIATRLAVYNDYGIVTLSRFRQGVPFTVGRFPLVNITSRVPLVAFPCWSIQEEGSCDSIQNAIDLTIDPLDILWVLDLGICNTLEQPVKRCSPKLWGIKPDSGKVVKTIDLSTFLSFDSRIQYLVVDYSVDGVPYAYISDAGSASIIVINILHGTGFRVVLPVAICPSVKDIFYLQLIRKSHDTVLYFSYLSSPFIYSIKTKLLQQGHVDGAIIKCGTKPLGYQVVLLGTDNGAGIFFRYKGDSDIYVWNTDTAFKPENFLLVHKGGYCRMATQVIPGWKKLMWAIESNFHDYITGTTGCLGPSIIVYPLVKTSES</sequence>
<evidence type="ECO:0000256" key="2">
    <source>
        <dbReference type="ARBA" id="ARBA00009127"/>
    </source>
</evidence>
<dbReference type="AlphaFoldDB" id="A0A834I163"/>
<dbReference type="PANTHER" id="PTHR10009:SF6">
    <property type="entry name" value="FI16876P1"/>
    <property type="match status" value="1"/>
</dbReference>
<evidence type="ECO:0000256" key="4">
    <source>
        <dbReference type="ARBA" id="ARBA00022729"/>
    </source>
</evidence>
<comment type="similarity">
    <text evidence="2">Belongs to the major royal jelly protein family.</text>
</comment>
<keyword evidence="7" id="KW-1185">Reference proteome</keyword>
<evidence type="ECO:0000313" key="6">
    <source>
        <dbReference type="EMBL" id="KAF7269020.1"/>
    </source>
</evidence>
<feature type="signal peptide" evidence="5">
    <location>
        <begin position="1"/>
        <end position="17"/>
    </location>
</feature>
<name>A0A834I163_RHYFE</name>
<protein>
    <submittedName>
        <fullName evidence="6">Uncharacterized protein</fullName>
    </submittedName>
</protein>
<accession>A0A834I163</accession>
<evidence type="ECO:0000256" key="3">
    <source>
        <dbReference type="ARBA" id="ARBA00022525"/>
    </source>
</evidence>
<keyword evidence="4 5" id="KW-0732">Signal</keyword>
<dbReference type="InterPro" id="IPR017996">
    <property type="entry name" value="MRJP/yellow-related"/>
</dbReference>
<dbReference type="EMBL" id="JAACXV010014278">
    <property type="protein sequence ID" value="KAF7269020.1"/>
    <property type="molecule type" value="Genomic_DNA"/>
</dbReference>
<dbReference type="GO" id="GO:0005576">
    <property type="term" value="C:extracellular region"/>
    <property type="evidence" value="ECO:0007669"/>
    <property type="project" value="UniProtKB-SubCell"/>
</dbReference>
<evidence type="ECO:0000256" key="5">
    <source>
        <dbReference type="SAM" id="SignalP"/>
    </source>
</evidence>
<feature type="chain" id="PRO_5032546355" evidence="5">
    <location>
        <begin position="18"/>
        <end position="375"/>
    </location>
</feature>
<dbReference type="Proteomes" id="UP000625711">
    <property type="component" value="Unassembled WGS sequence"/>
</dbReference>
<organism evidence="6 7">
    <name type="scientific">Rhynchophorus ferrugineus</name>
    <name type="common">Red palm weevil</name>
    <name type="synonym">Curculio ferrugineus</name>
    <dbReference type="NCBI Taxonomy" id="354439"/>
    <lineage>
        <taxon>Eukaryota</taxon>
        <taxon>Metazoa</taxon>
        <taxon>Ecdysozoa</taxon>
        <taxon>Arthropoda</taxon>
        <taxon>Hexapoda</taxon>
        <taxon>Insecta</taxon>
        <taxon>Pterygota</taxon>
        <taxon>Neoptera</taxon>
        <taxon>Endopterygota</taxon>
        <taxon>Coleoptera</taxon>
        <taxon>Polyphaga</taxon>
        <taxon>Cucujiformia</taxon>
        <taxon>Curculionidae</taxon>
        <taxon>Dryophthorinae</taxon>
        <taxon>Rhynchophorus</taxon>
    </lineage>
</organism>
<gene>
    <name evidence="6" type="ORF">GWI33_017902</name>
</gene>
<reference evidence="6" key="1">
    <citation type="submission" date="2020-08" db="EMBL/GenBank/DDBJ databases">
        <title>Genome sequencing and assembly of the red palm weevil Rhynchophorus ferrugineus.</title>
        <authorList>
            <person name="Dias G.B."/>
            <person name="Bergman C.M."/>
            <person name="Manee M."/>
        </authorList>
    </citation>
    <scope>NUCLEOTIDE SEQUENCE</scope>
    <source>
        <strain evidence="6">AA-2017</strain>
        <tissue evidence="6">Whole larva</tissue>
    </source>
</reference>
<proteinExistence type="inferred from homology"/>
<evidence type="ECO:0000256" key="1">
    <source>
        <dbReference type="ARBA" id="ARBA00004613"/>
    </source>
</evidence>
<keyword evidence="3" id="KW-0964">Secreted</keyword>
<dbReference type="PANTHER" id="PTHR10009">
    <property type="entry name" value="PROTEIN YELLOW-RELATED"/>
    <property type="match status" value="1"/>
</dbReference>
<dbReference type="Gene3D" id="2.120.10.30">
    <property type="entry name" value="TolB, C-terminal domain"/>
    <property type="match status" value="1"/>
</dbReference>
<comment type="caution">
    <text evidence="6">The sequence shown here is derived from an EMBL/GenBank/DDBJ whole genome shotgun (WGS) entry which is preliminary data.</text>
</comment>
<comment type="subcellular location">
    <subcellularLocation>
        <location evidence="1">Secreted</location>
    </subcellularLocation>
</comment>
<evidence type="ECO:0000313" key="7">
    <source>
        <dbReference type="Proteomes" id="UP000625711"/>
    </source>
</evidence>